<gene>
    <name evidence="2" type="ORF">ALMOND_2B001876</name>
</gene>
<protein>
    <submittedName>
        <fullName evidence="2">PREDICTED: PRUPE_1G245300</fullName>
    </submittedName>
</protein>
<accession>A0A5E4GC79</accession>
<evidence type="ECO:0000256" key="1">
    <source>
        <dbReference type="SAM" id="Phobius"/>
    </source>
</evidence>
<keyword evidence="1" id="KW-0812">Transmembrane</keyword>
<reference evidence="3" key="1">
    <citation type="journal article" date="2020" name="Plant J.">
        <title>Transposons played a major role in the diversification between the closely related almond and peach genomes: results from the almond genome sequence.</title>
        <authorList>
            <person name="Alioto T."/>
            <person name="Alexiou K.G."/>
            <person name="Bardil A."/>
            <person name="Barteri F."/>
            <person name="Castanera R."/>
            <person name="Cruz F."/>
            <person name="Dhingra A."/>
            <person name="Duval H."/>
            <person name="Fernandez I Marti A."/>
            <person name="Frias L."/>
            <person name="Galan B."/>
            <person name="Garcia J.L."/>
            <person name="Howad W."/>
            <person name="Gomez-Garrido J."/>
            <person name="Gut M."/>
            <person name="Julca I."/>
            <person name="Morata J."/>
            <person name="Puigdomenech P."/>
            <person name="Ribeca P."/>
            <person name="Rubio Cabetas M.J."/>
            <person name="Vlasova A."/>
            <person name="Wirthensohn M."/>
            <person name="Garcia-Mas J."/>
            <person name="Gabaldon T."/>
            <person name="Casacuberta J.M."/>
            <person name="Arus P."/>
        </authorList>
    </citation>
    <scope>NUCLEOTIDE SEQUENCE [LARGE SCALE GENOMIC DNA]</scope>
    <source>
        <strain evidence="3">cv. Texas</strain>
    </source>
</reference>
<organism evidence="2 3">
    <name type="scientific">Prunus dulcis</name>
    <name type="common">Almond</name>
    <name type="synonym">Amygdalus dulcis</name>
    <dbReference type="NCBI Taxonomy" id="3755"/>
    <lineage>
        <taxon>Eukaryota</taxon>
        <taxon>Viridiplantae</taxon>
        <taxon>Streptophyta</taxon>
        <taxon>Embryophyta</taxon>
        <taxon>Tracheophyta</taxon>
        <taxon>Spermatophyta</taxon>
        <taxon>Magnoliopsida</taxon>
        <taxon>eudicotyledons</taxon>
        <taxon>Gunneridae</taxon>
        <taxon>Pentapetalae</taxon>
        <taxon>rosids</taxon>
        <taxon>fabids</taxon>
        <taxon>Rosales</taxon>
        <taxon>Rosaceae</taxon>
        <taxon>Amygdaloideae</taxon>
        <taxon>Amygdaleae</taxon>
        <taxon>Prunus</taxon>
    </lineage>
</organism>
<dbReference type="EMBL" id="CABIKO010000524">
    <property type="protein sequence ID" value="VVA37296.1"/>
    <property type="molecule type" value="Genomic_DNA"/>
</dbReference>
<name>A0A5E4GC79_PRUDU</name>
<dbReference type="AlphaFoldDB" id="A0A5E4GC79"/>
<evidence type="ECO:0000313" key="2">
    <source>
        <dbReference type="EMBL" id="VVA37296.1"/>
    </source>
</evidence>
<feature type="transmembrane region" description="Helical" evidence="1">
    <location>
        <begin position="28"/>
        <end position="46"/>
    </location>
</feature>
<sequence>MVSDDVDNFLAHLSRKRARDEEENKKKMTIILSTITCIIAIVGAWYNENYLVKEPSREHGIMKIIWLKSPHMIRMKKGDVA</sequence>
<dbReference type="Gramene" id="VVA37296">
    <property type="protein sequence ID" value="VVA37296"/>
    <property type="gene ID" value="Prudul26B001876"/>
</dbReference>
<dbReference type="Proteomes" id="UP000327085">
    <property type="component" value="Unassembled WGS sequence"/>
</dbReference>
<dbReference type="InParanoid" id="A0A5E4GC79"/>
<proteinExistence type="predicted"/>
<keyword evidence="1" id="KW-1133">Transmembrane helix</keyword>
<keyword evidence="1" id="KW-0472">Membrane</keyword>
<evidence type="ECO:0000313" key="3">
    <source>
        <dbReference type="Proteomes" id="UP000327085"/>
    </source>
</evidence>